<dbReference type="SMART" id="SM00184">
    <property type="entry name" value="RING"/>
    <property type="match status" value="1"/>
</dbReference>
<evidence type="ECO:0000256" key="2">
    <source>
        <dbReference type="SAM" id="MobiDB-lite"/>
    </source>
</evidence>
<dbReference type="Gene3D" id="3.30.40.10">
    <property type="entry name" value="Zinc/RING finger domain, C3HC4 (zinc finger)"/>
    <property type="match status" value="1"/>
</dbReference>
<dbReference type="Proteomes" id="UP001231189">
    <property type="component" value="Unassembled WGS sequence"/>
</dbReference>
<dbReference type="AlphaFoldDB" id="A0AAD8WJ05"/>
<dbReference type="SUPFAM" id="SSF57850">
    <property type="entry name" value="RING/U-box"/>
    <property type="match status" value="1"/>
</dbReference>
<gene>
    <name evidence="5" type="ORF">QYE76_051890</name>
</gene>
<evidence type="ECO:0000256" key="1">
    <source>
        <dbReference type="PROSITE-ProRule" id="PRU00175"/>
    </source>
</evidence>
<dbReference type="InterPro" id="IPR001841">
    <property type="entry name" value="Znf_RING"/>
</dbReference>
<reference evidence="5" key="1">
    <citation type="submission" date="2023-07" db="EMBL/GenBank/DDBJ databases">
        <title>A chromosome-level genome assembly of Lolium multiflorum.</title>
        <authorList>
            <person name="Chen Y."/>
            <person name="Copetti D."/>
            <person name="Kolliker R."/>
            <person name="Studer B."/>
        </authorList>
    </citation>
    <scope>NUCLEOTIDE SEQUENCE</scope>
    <source>
        <strain evidence="5">02402/16</strain>
        <tissue evidence="5">Leaf</tissue>
    </source>
</reference>
<feature type="transmembrane region" description="Helical" evidence="3">
    <location>
        <begin position="12"/>
        <end position="33"/>
    </location>
</feature>
<evidence type="ECO:0000313" key="6">
    <source>
        <dbReference type="Proteomes" id="UP001231189"/>
    </source>
</evidence>
<keyword evidence="1" id="KW-0863">Zinc-finger</keyword>
<dbReference type="PANTHER" id="PTHR45676:SF120">
    <property type="entry name" value="RING-TYPE E3 UBIQUITIN TRANSFERASE"/>
    <property type="match status" value="1"/>
</dbReference>
<dbReference type="GO" id="GO:0008270">
    <property type="term" value="F:zinc ion binding"/>
    <property type="evidence" value="ECO:0007669"/>
    <property type="project" value="UniProtKB-KW"/>
</dbReference>
<dbReference type="GO" id="GO:0016567">
    <property type="term" value="P:protein ubiquitination"/>
    <property type="evidence" value="ECO:0007669"/>
    <property type="project" value="TreeGrafter"/>
</dbReference>
<comment type="caution">
    <text evidence="5">The sequence shown here is derived from an EMBL/GenBank/DDBJ whole genome shotgun (WGS) entry which is preliminary data.</text>
</comment>
<sequence>MSTSGHSFGDSSGIAFAVATPVVLALIVVLFWTHRRAARARRREEAERRRRASASASLQAALAVLRMQAPPPPMRTRYRDGTSSGSSVPRGGTREPAVATEELLVCTYLRADGWREATCPVCLSEMEDGETVRVLPVCMHYFHDACVGEWLRENDTCPLCRGPPSAGADPAAAV</sequence>
<feature type="domain" description="RING-type" evidence="4">
    <location>
        <begin position="119"/>
        <end position="161"/>
    </location>
</feature>
<proteinExistence type="predicted"/>
<evidence type="ECO:0000259" key="4">
    <source>
        <dbReference type="PROSITE" id="PS50089"/>
    </source>
</evidence>
<keyword evidence="1" id="KW-0479">Metal-binding</keyword>
<keyword evidence="3" id="KW-0812">Transmembrane</keyword>
<evidence type="ECO:0000256" key="3">
    <source>
        <dbReference type="SAM" id="Phobius"/>
    </source>
</evidence>
<dbReference type="InterPro" id="IPR013083">
    <property type="entry name" value="Znf_RING/FYVE/PHD"/>
</dbReference>
<keyword evidence="1" id="KW-0862">Zinc</keyword>
<dbReference type="EMBL" id="JAUUTY010000003">
    <property type="protein sequence ID" value="KAK1663731.1"/>
    <property type="molecule type" value="Genomic_DNA"/>
</dbReference>
<accession>A0AAD8WJ05</accession>
<keyword evidence="6" id="KW-1185">Reference proteome</keyword>
<dbReference type="FunFam" id="3.30.40.10:FF:000654">
    <property type="entry name" value="RING-H2 finger protein ATL33"/>
    <property type="match status" value="1"/>
</dbReference>
<dbReference type="Pfam" id="PF13639">
    <property type="entry name" value="zf-RING_2"/>
    <property type="match status" value="1"/>
</dbReference>
<keyword evidence="3" id="KW-0472">Membrane</keyword>
<protein>
    <recommendedName>
        <fullName evidence="4">RING-type domain-containing protein</fullName>
    </recommendedName>
</protein>
<dbReference type="PROSITE" id="PS50089">
    <property type="entry name" value="ZF_RING_2"/>
    <property type="match status" value="1"/>
</dbReference>
<name>A0AAD8WJ05_LOLMU</name>
<dbReference type="CDD" id="cd16461">
    <property type="entry name" value="RING-H2_EL5-like"/>
    <property type="match status" value="1"/>
</dbReference>
<organism evidence="5 6">
    <name type="scientific">Lolium multiflorum</name>
    <name type="common">Italian ryegrass</name>
    <name type="synonym">Lolium perenne subsp. multiflorum</name>
    <dbReference type="NCBI Taxonomy" id="4521"/>
    <lineage>
        <taxon>Eukaryota</taxon>
        <taxon>Viridiplantae</taxon>
        <taxon>Streptophyta</taxon>
        <taxon>Embryophyta</taxon>
        <taxon>Tracheophyta</taxon>
        <taxon>Spermatophyta</taxon>
        <taxon>Magnoliopsida</taxon>
        <taxon>Liliopsida</taxon>
        <taxon>Poales</taxon>
        <taxon>Poaceae</taxon>
        <taxon>BOP clade</taxon>
        <taxon>Pooideae</taxon>
        <taxon>Poodae</taxon>
        <taxon>Poeae</taxon>
        <taxon>Poeae Chloroplast Group 2 (Poeae type)</taxon>
        <taxon>Loliodinae</taxon>
        <taxon>Loliinae</taxon>
        <taxon>Lolium</taxon>
    </lineage>
</organism>
<dbReference type="PANTHER" id="PTHR45676">
    <property type="entry name" value="RING-H2 FINGER PROTEIN ATL51-RELATED"/>
    <property type="match status" value="1"/>
</dbReference>
<feature type="region of interest" description="Disordered" evidence="2">
    <location>
        <begin position="71"/>
        <end position="94"/>
    </location>
</feature>
<evidence type="ECO:0000313" key="5">
    <source>
        <dbReference type="EMBL" id="KAK1663731.1"/>
    </source>
</evidence>
<keyword evidence="3" id="KW-1133">Transmembrane helix</keyword>